<dbReference type="Proteomes" id="UP000708208">
    <property type="component" value="Unassembled WGS sequence"/>
</dbReference>
<evidence type="ECO:0000256" key="2">
    <source>
        <dbReference type="SAM" id="MobiDB-lite"/>
    </source>
</evidence>
<accession>A0A8J2KIC0</accession>
<feature type="compositionally biased region" description="Polar residues" evidence="2">
    <location>
        <begin position="57"/>
        <end position="74"/>
    </location>
</feature>
<feature type="region of interest" description="Disordered" evidence="2">
    <location>
        <begin position="57"/>
        <end position="78"/>
    </location>
</feature>
<proteinExistence type="predicted"/>
<evidence type="ECO:0000256" key="1">
    <source>
        <dbReference type="SAM" id="Coils"/>
    </source>
</evidence>
<gene>
    <name evidence="3" type="ORF">AFUS01_LOCUS25721</name>
</gene>
<keyword evidence="1" id="KW-0175">Coiled coil</keyword>
<name>A0A8J2KIC0_9HEXA</name>
<evidence type="ECO:0000313" key="4">
    <source>
        <dbReference type="Proteomes" id="UP000708208"/>
    </source>
</evidence>
<protein>
    <submittedName>
        <fullName evidence="3">Uncharacterized protein</fullName>
    </submittedName>
</protein>
<keyword evidence="4" id="KW-1185">Reference proteome</keyword>
<feature type="coiled-coil region" evidence="1">
    <location>
        <begin position="116"/>
        <end position="143"/>
    </location>
</feature>
<dbReference type="AlphaFoldDB" id="A0A8J2KIC0"/>
<organism evidence="3 4">
    <name type="scientific">Allacma fusca</name>
    <dbReference type="NCBI Taxonomy" id="39272"/>
    <lineage>
        <taxon>Eukaryota</taxon>
        <taxon>Metazoa</taxon>
        <taxon>Ecdysozoa</taxon>
        <taxon>Arthropoda</taxon>
        <taxon>Hexapoda</taxon>
        <taxon>Collembola</taxon>
        <taxon>Symphypleona</taxon>
        <taxon>Sminthuridae</taxon>
        <taxon>Allacma</taxon>
    </lineage>
</organism>
<reference evidence="3" key="1">
    <citation type="submission" date="2021-06" db="EMBL/GenBank/DDBJ databases">
        <authorList>
            <person name="Hodson N. C."/>
            <person name="Mongue J. A."/>
            <person name="Jaron S. K."/>
        </authorList>
    </citation>
    <scope>NUCLEOTIDE SEQUENCE</scope>
</reference>
<comment type="caution">
    <text evidence="3">The sequence shown here is derived from an EMBL/GenBank/DDBJ whole genome shotgun (WGS) entry which is preliminary data.</text>
</comment>
<sequence length="229" mass="27047">MSRNRKKRHKKIPAQYRSYQSFQRLRLQCQSLQDQSMQNQTLHGLSLQRQTLQNQSIQGQNLQNQRLHPQSVQGHSPKDQVRSTFYQLKILHNCNNHFSKNQHAEHQLKINLKINWNKLMQKLKKLRTQSDELQSTLKKLADNREASLRSRMKRKQCIQKLKEQIPEASEILQCSSKKGRKGLEVKQTELTIAILDIVSRNRSADDRRRCETLTSNMRLKDLLLELNSM</sequence>
<feature type="non-terminal residue" evidence="3">
    <location>
        <position position="229"/>
    </location>
</feature>
<dbReference type="EMBL" id="CAJVCH010333560">
    <property type="protein sequence ID" value="CAG7815015.1"/>
    <property type="molecule type" value="Genomic_DNA"/>
</dbReference>
<evidence type="ECO:0000313" key="3">
    <source>
        <dbReference type="EMBL" id="CAG7815015.1"/>
    </source>
</evidence>